<feature type="active site" description="Charge relay system" evidence="8">
    <location>
        <position position="756"/>
    </location>
</feature>
<evidence type="ECO:0000259" key="11">
    <source>
        <dbReference type="PROSITE" id="PS50106"/>
    </source>
</evidence>
<reference evidence="12 13" key="1">
    <citation type="submission" date="2015-04" db="EMBL/GenBank/DDBJ databases">
        <title>Whole genome shotgun sequence of Flavihumibacter petaseus NBRC 106054.</title>
        <authorList>
            <person name="Miyazawa S."/>
            <person name="Hosoyama A."/>
            <person name="Hashimoto M."/>
            <person name="Noguchi M."/>
            <person name="Tsuchikane K."/>
            <person name="Ohji S."/>
            <person name="Yamazoe A."/>
            <person name="Ichikawa N."/>
            <person name="Kimura A."/>
            <person name="Fujita N."/>
        </authorList>
    </citation>
    <scope>NUCLEOTIDE SEQUENCE [LARGE SCALE GENOMIC DNA]</scope>
    <source>
        <strain evidence="12 13">NBRC 106054</strain>
    </source>
</reference>
<dbReference type="Gene3D" id="2.120.10.30">
    <property type="entry name" value="TolB, C-terminal domain"/>
    <property type="match status" value="1"/>
</dbReference>
<dbReference type="EC" id="3.4.21.-" evidence="7"/>
<comment type="subcellular location">
    <subcellularLocation>
        <location evidence="1 7">Cytoplasm</location>
    </subcellularLocation>
</comment>
<dbReference type="Gene3D" id="2.30.42.10">
    <property type="match status" value="1"/>
</dbReference>
<dbReference type="PIRSF" id="PIRSF036421">
    <property type="entry name" value="Tricorn_protease"/>
    <property type="match status" value="1"/>
</dbReference>
<dbReference type="AlphaFoldDB" id="A0A0E9MZK7"/>
<dbReference type="STRING" id="1220578.FPE01S_01_18490"/>
<dbReference type="PROSITE" id="PS50106">
    <property type="entry name" value="PDZ"/>
    <property type="match status" value="1"/>
</dbReference>
<keyword evidence="4 7" id="KW-0645">Protease</keyword>
<evidence type="ECO:0000256" key="8">
    <source>
        <dbReference type="PIRSR" id="PIRSR036421-1"/>
    </source>
</evidence>
<dbReference type="InterPro" id="IPR011042">
    <property type="entry name" value="6-blade_b-propeller_TolB-like"/>
</dbReference>
<organism evidence="12 13">
    <name type="scientific">Flavihumibacter petaseus NBRC 106054</name>
    <dbReference type="NCBI Taxonomy" id="1220578"/>
    <lineage>
        <taxon>Bacteria</taxon>
        <taxon>Pseudomonadati</taxon>
        <taxon>Bacteroidota</taxon>
        <taxon>Chitinophagia</taxon>
        <taxon>Chitinophagales</taxon>
        <taxon>Chitinophagaceae</taxon>
        <taxon>Flavihumibacter</taxon>
    </lineage>
</organism>
<feature type="active site" description="Nucleophile" evidence="8">
    <location>
        <position position="971"/>
    </location>
</feature>
<evidence type="ECO:0000256" key="10">
    <source>
        <dbReference type="SAM" id="SignalP"/>
    </source>
</evidence>
<evidence type="ECO:0000256" key="5">
    <source>
        <dbReference type="ARBA" id="ARBA00022801"/>
    </source>
</evidence>
<feature type="active site" description="Charge relay system" evidence="8">
    <location>
        <position position="1028"/>
    </location>
</feature>
<gene>
    <name evidence="12" type="ORF">FPE01S_01_18490</name>
</gene>
<keyword evidence="6 7" id="KW-0720">Serine protease</keyword>
<dbReference type="GO" id="GO:0005737">
    <property type="term" value="C:cytoplasm"/>
    <property type="evidence" value="ECO:0007669"/>
    <property type="project" value="UniProtKB-SubCell"/>
</dbReference>
<comment type="caution">
    <text evidence="12">The sequence shown here is derived from an EMBL/GenBank/DDBJ whole genome shotgun (WGS) entry which is preliminary data.</text>
</comment>
<dbReference type="EMBL" id="BBWV01000001">
    <property type="protein sequence ID" value="GAO42831.1"/>
    <property type="molecule type" value="Genomic_DNA"/>
</dbReference>
<evidence type="ECO:0000256" key="2">
    <source>
        <dbReference type="ARBA" id="ARBA00008524"/>
    </source>
</evidence>
<protein>
    <recommendedName>
        <fullName evidence="7">Tricorn protease homolog</fullName>
        <ecNumber evidence="7">3.4.21.-</ecNumber>
    </recommendedName>
</protein>
<comment type="similarity">
    <text evidence="2 7">Belongs to the peptidase S41B family.</text>
</comment>
<evidence type="ECO:0000313" key="12">
    <source>
        <dbReference type="EMBL" id="GAO42831.1"/>
    </source>
</evidence>
<keyword evidence="3 7" id="KW-0963">Cytoplasm</keyword>
<evidence type="ECO:0000256" key="1">
    <source>
        <dbReference type="ARBA" id="ARBA00004496"/>
    </source>
</evidence>
<dbReference type="InterPro" id="IPR028204">
    <property type="entry name" value="Tricorn_C1"/>
</dbReference>
<dbReference type="Pfam" id="PF26549">
    <property type="entry name" value="Tricorn_N"/>
    <property type="match status" value="1"/>
</dbReference>
<dbReference type="SUPFAM" id="SSF52096">
    <property type="entry name" value="ClpP/crotonase"/>
    <property type="match status" value="1"/>
</dbReference>
<dbReference type="Gene3D" id="2.120.10.60">
    <property type="entry name" value="Tricorn protease N-terminal domain"/>
    <property type="match status" value="2"/>
</dbReference>
<keyword evidence="5 7" id="KW-0378">Hydrolase</keyword>
<dbReference type="Pfam" id="PF07676">
    <property type="entry name" value="PD40"/>
    <property type="match status" value="2"/>
</dbReference>
<dbReference type="Gene3D" id="3.90.226.10">
    <property type="entry name" value="2-enoyl-CoA Hydratase, Chain A, domain 1"/>
    <property type="match status" value="1"/>
</dbReference>
<dbReference type="InterPro" id="IPR012393">
    <property type="entry name" value="Tricorn_protease"/>
</dbReference>
<feature type="domain" description="PDZ" evidence="11">
    <location>
        <begin position="786"/>
        <end position="845"/>
    </location>
</feature>
<evidence type="ECO:0000256" key="6">
    <source>
        <dbReference type="ARBA" id="ARBA00022825"/>
    </source>
</evidence>
<dbReference type="InterPro" id="IPR005151">
    <property type="entry name" value="Tail-specific_protease"/>
</dbReference>
<comment type="function">
    <text evidence="7">Degrades oligopeptides.</text>
</comment>
<evidence type="ECO:0000256" key="7">
    <source>
        <dbReference type="PIRNR" id="PIRNR036421"/>
    </source>
</evidence>
<feature type="site" description="Transition state stabilizer; via amide nitrogen" evidence="9">
    <location>
        <position position="972"/>
    </location>
</feature>
<name>A0A0E9MZK7_9BACT</name>
<dbReference type="InterPro" id="IPR011659">
    <property type="entry name" value="WD40"/>
</dbReference>
<evidence type="ECO:0000313" key="13">
    <source>
        <dbReference type="Proteomes" id="UP000033121"/>
    </source>
</evidence>
<dbReference type="InterPro" id="IPR029045">
    <property type="entry name" value="ClpP/crotonase-like_dom_sf"/>
</dbReference>
<keyword evidence="13" id="KW-1185">Reference proteome</keyword>
<dbReference type="Pfam" id="PF03572">
    <property type="entry name" value="Peptidase_S41"/>
    <property type="match status" value="1"/>
</dbReference>
<dbReference type="Pfam" id="PF14684">
    <property type="entry name" value="Tricorn_C1"/>
    <property type="match status" value="1"/>
</dbReference>
<dbReference type="SMART" id="SM00228">
    <property type="entry name" value="PDZ"/>
    <property type="match status" value="1"/>
</dbReference>
<dbReference type="SUPFAM" id="SSF50156">
    <property type="entry name" value="PDZ domain-like"/>
    <property type="match status" value="1"/>
</dbReference>
<dbReference type="GO" id="GO:0006508">
    <property type="term" value="P:proteolysis"/>
    <property type="evidence" value="ECO:0007669"/>
    <property type="project" value="UniProtKB-UniRule"/>
</dbReference>
<feature type="signal peptide" evidence="10">
    <location>
        <begin position="1"/>
        <end position="19"/>
    </location>
</feature>
<dbReference type="InterPro" id="IPR036034">
    <property type="entry name" value="PDZ_sf"/>
</dbReference>
<evidence type="ECO:0000256" key="4">
    <source>
        <dbReference type="ARBA" id="ARBA00022670"/>
    </source>
</evidence>
<evidence type="ECO:0000256" key="9">
    <source>
        <dbReference type="PIRSR" id="PIRSR036421-3"/>
    </source>
</evidence>
<feature type="chain" id="PRO_5002429741" description="Tricorn protease homolog" evidence="10">
    <location>
        <begin position="20"/>
        <end position="1073"/>
    </location>
</feature>
<dbReference type="PANTHER" id="PTHR43253:SF1">
    <property type="entry name" value="TRICORN PROTEASE HOMOLOG 2-RELATED"/>
    <property type="match status" value="1"/>
</dbReference>
<dbReference type="SUPFAM" id="SSF82171">
    <property type="entry name" value="DPP6 N-terminal domain-like"/>
    <property type="match status" value="1"/>
</dbReference>
<evidence type="ECO:0000256" key="3">
    <source>
        <dbReference type="ARBA" id="ARBA00022490"/>
    </source>
</evidence>
<keyword evidence="10" id="KW-0732">Signal</keyword>
<dbReference type="Gene3D" id="3.30.750.44">
    <property type="match status" value="1"/>
</dbReference>
<accession>A0A0E9MZK7</accession>
<sequence length="1073" mass="119914">MRNLFLTTLLVAASFSGIAQDEPSWMRYPAISPDGNTIAFSYRGDIYLVAAGGGEARQLTQHEANDLMPVWSHDGKKIAFASDRYGNYDIFCISAAGGTPQRLTFHSAAEYPYDFSTDNSAILFGGSRMDLATNRQYPAGYLPELYQVAATGGRVRQVLTTPAELVKVLPDGRLLYQDKKGGENEWRKHHTSSVTRDCWLYDPKTGKHQRLTMNKGEDRNPVLQKGTDTFYYLSEMGGSFNVYSSSLKSDVPKAITQFTKHPVRFLSIADNGRLCFGYDGHLYTMLPAAAPQLVKVSIHTDLKKNNEQILTVNGGARELAVSPNGKEVAFLFRGDVFVTSVEGGVTKRITFTPDAEKSVGFSPDGKSLFYASERGNRWKIYQTRLRRPDESFFYAATVLEESPLVVNEHDNYQPLISPDGNQLAYIEDRTTLKVLTLSSRQSRSLLNSAQLASMRDNDQYVDWSPDSKWLLFDYAVPGSAYGEVGLVSLDGKTIRNLSQSGFSEGNARWILGGKAITWFSNRDGMNAKANSGGSQTDVYAAFLDQDAWDRFRLSKEDAALQKETDDKAKADSTKKSTSRKDTLLKFDLENLPFRKSRLTIHSASLSDALVSKDGENLYYLARFEKGYNLWTTNLRTRETKILATLNSGNGSLQWDKDQKNIFLNADGKLIKIEPLSGKQENIAINGEMSIDTDRERRCMFEHVWRRTQASFYTRSMHGVDWNSYRRDYEAYLPHISNNQEFSEMLSEMLGELNVSHSGSSFVNTGTGTDATASLGIFPDPAYPGNGVKIAEILEGGPLDKSDISIQAGDILLAIDNDTLTADRDYAAFLNRKAGKFTLLTVQRGTATKYYRVKPITQGEQSGLLYRRWVRRNEKEVERLSNGELGYVHIPGMNDAAYRDTYEEIMGKFFNRKAMVVDTRNNGGGDLVADLAMFLSGKQFLDYSTDTRSNGYEPSFRWTKPSISLANESNYSDGHCYAYSYQYLQIGKLVGQPVPGTCTFAGWEVLQDNAVRWGVPPLGVKTMQGTYLENAQTAPDIAVWNDADQLAEGKDQQLEVAVKTLLEDLKKQPDTSKK</sequence>
<proteinExistence type="inferred from homology"/>
<dbReference type="GO" id="GO:0008236">
    <property type="term" value="F:serine-type peptidase activity"/>
    <property type="evidence" value="ECO:0007669"/>
    <property type="project" value="UniProtKB-UniRule"/>
</dbReference>
<dbReference type="SUPFAM" id="SSF69304">
    <property type="entry name" value="Tricorn protease N-terminal domain"/>
    <property type="match status" value="1"/>
</dbReference>
<dbReference type="RefSeq" id="WP_046368426.1">
    <property type="nucleotide sequence ID" value="NZ_BBWV01000001.1"/>
</dbReference>
<dbReference type="Proteomes" id="UP000033121">
    <property type="component" value="Unassembled WGS sequence"/>
</dbReference>
<dbReference type="InterPro" id="IPR001478">
    <property type="entry name" value="PDZ"/>
</dbReference>
<dbReference type="PANTHER" id="PTHR43253">
    <property type="entry name" value="TRICORN PROTEASE HOMOLOG 2-RELATED"/>
    <property type="match status" value="1"/>
</dbReference>
<dbReference type="OrthoDB" id="9815657at2"/>
<dbReference type="CDD" id="cd07562">
    <property type="entry name" value="Peptidase_S41_TRI"/>
    <property type="match status" value="1"/>
</dbReference>